<dbReference type="PROSITE" id="PS00213">
    <property type="entry name" value="LIPOCALIN"/>
    <property type="match status" value="1"/>
</dbReference>
<dbReference type="SUPFAM" id="SSF50814">
    <property type="entry name" value="Lipocalins"/>
    <property type="match status" value="1"/>
</dbReference>
<dbReference type="OrthoDB" id="9793905at2"/>
<dbReference type="eggNOG" id="COG3040">
    <property type="taxonomic scope" value="Bacteria"/>
</dbReference>
<evidence type="ECO:0000313" key="5">
    <source>
        <dbReference type="Proteomes" id="UP000006697"/>
    </source>
</evidence>
<protein>
    <recommendedName>
        <fullName evidence="2">Outer membrane lipoprotein Blc</fullName>
    </recommendedName>
</protein>
<reference evidence="4 5" key="1">
    <citation type="journal article" date="2007" name="PLoS Genet.">
        <title>A tale of two oxidation states: bacterial colonization of arsenic-rich environments.</title>
        <authorList>
            <person name="Muller D."/>
            <person name="Medigue C."/>
            <person name="Koechler S."/>
            <person name="Barbe V."/>
            <person name="Barakat M."/>
            <person name="Talla E."/>
            <person name="Bonnefoy V."/>
            <person name="Krin E."/>
            <person name="Arsene-Ploetze F."/>
            <person name="Carapito C."/>
            <person name="Chandler M."/>
            <person name="Cournoyer B."/>
            <person name="Cruveiller S."/>
            <person name="Dossat C."/>
            <person name="Duval S."/>
            <person name="Heymann M."/>
            <person name="Leize E."/>
            <person name="Lieutaud A."/>
            <person name="Lievremont D."/>
            <person name="Makita Y."/>
            <person name="Mangenot S."/>
            <person name="Nitschke W."/>
            <person name="Ortet P."/>
            <person name="Perdrial N."/>
            <person name="Schoepp B."/>
            <person name="Siguier N."/>
            <person name="Simeonova D.D."/>
            <person name="Rouy Z."/>
            <person name="Segurens B."/>
            <person name="Turlin E."/>
            <person name="Vallenet D."/>
            <person name="Van Dorsselaer A."/>
            <person name="Weiss S."/>
            <person name="Weissenbach J."/>
            <person name="Lett M.C."/>
            <person name="Danchin A."/>
            <person name="Bertin P.N."/>
        </authorList>
    </citation>
    <scope>NUCLEOTIDE SEQUENCE [LARGE SCALE GENOMIC DNA]</scope>
    <source>
        <strain evidence="5">ULPAs1</strain>
    </source>
</reference>
<accession>A4GAI0</accession>
<dbReference type="AlphaFoldDB" id="A4GAI0"/>
<keyword evidence="2" id="KW-0472">Membrane</keyword>
<dbReference type="GO" id="GO:0006950">
    <property type="term" value="P:response to stress"/>
    <property type="evidence" value="ECO:0007669"/>
    <property type="project" value="UniProtKB-ARBA"/>
</dbReference>
<keyword evidence="2 4" id="KW-0449">Lipoprotein</keyword>
<dbReference type="HOGENOM" id="CLU_068449_3_1_4"/>
<keyword evidence="2" id="KW-0446">Lipid-binding</keyword>
<dbReference type="GO" id="GO:0008289">
    <property type="term" value="F:lipid binding"/>
    <property type="evidence" value="ECO:0007669"/>
    <property type="project" value="UniProtKB-UniRule"/>
</dbReference>
<keyword evidence="5" id="KW-1185">Reference proteome</keyword>
<dbReference type="PIRSF" id="PIRSF036893">
    <property type="entry name" value="Lipocalin_ApoD"/>
    <property type="match status" value="1"/>
</dbReference>
<dbReference type="Proteomes" id="UP000006697">
    <property type="component" value="Chromosome"/>
</dbReference>
<keyword evidence="2" id="KW-0732">Signal</keyword>
<gene>
    <name evidence="4" type="primary">blc</name>
    <name evidence="4" type="ordered locus">HEAR3416</name>
</gene>
<dbReference type="PANTHER" id="PTHR10612:SF34">
    <property type="entry name" value="APOLIPOPROTEIN D"/>
    <property type="match status" value="1"/>
</dbReference>
<dbReference type="GO" id="GO:0009279">
    <property type="term" value="C:cell outer membrane"/>
    <property type="evidence" value="ECO:0007669"/>
    <property type="project" value="UniProtKB-SubCell"/>
</dbReference>
<proteinExistence type="inferred from homology"/>
<dbReference type="InterPro" id="IPR000566">
    <property type="entry name" value="Lipocln_cytosolic_FA-bd_dom"/>
</dbReference>
<dbReference type="EMBL" id="CU207211">
    <property type="protein sequence ID" value="CAL63517.1"/>
    <property type="molecule type" value="Genomic_DNA"/>
</dbReference>
<dbReference type="PRINTS" id="PR01171">
    <property type="entry name" value="BCTLIPOCALIN"/>
</dbReference>
<comment type="similarity">
    <text evidence="1 2">Belongs to the calycin superfamily. Lipocalin family.</text>
</comment>
<dbReference type="PANTHER" id="PTHR10612">
    <property type="entry name" value="APOLIPOPROTEIN D"/>
    <property type="match status" value="1"/>
</dbReference>
<dbReference type="InterPro" id="IPR002446">
    <property type="entry name" value="Lipocalin_bac"/>
</dbReference>
<dbReference type="InterPro" id="IPR012674">
    <property type="entry name" value="Calycin"/>
</dbReference>
<evidence type="ECO:0000313" key="4">
    <source>
        <dbReference type="EMBL" id="CAL63517.1"/>
    </source>
</evidence>
<dbReference type="STRING" id="204773.HEAR3416"/>
<dbReference type="InterPro" id="IPR047202">
    <property type="entry name" value="Lipocalin_Blc-like_dom"/>
</dbReference>
<evidence type="ECO:0000259" key="3">
    <source>
        <dbReference type="Pfam" id="PF08212"/>
    </source>
</evidence>
<comment type="subcellular location">
    <subcellularLocation>
        <location evidence="2">Cell outer membrane</location>
    </subcellularLocation>
</comment>
<feature type="chain" id="PRO_5013434812" description="Outer membrane lipoprotein Blc" evidence="2">
    <location>
        <begin position="22"/>
        <end position="178"/>
    </location>
</feature>
<feature type="signal peptide" evidence="2">
    <location>
        <begin position="1"/>
        <end position="21"/>
    </location>
</feature>
<dbReference type="KEGG" id="har:HEAR3416"/>
<dbReference type="Pfam" id="PF08212">
    <property type="entry name" value="Lipocalin_2"/>
    <property type="match status" value="1"/>
</dbReference>
<dbReference type="CDD" id="cd19438">
    <property type="entry name" value="lipocalin_Blc-like"/>
    <property type="match status" value="1"/>
</dbReference>
<organism evidence="4 5">
    <name type="scientific">Herminiimonas arsenicoxydans</name>
    <dbReference type="NCBI Taxonomy" id="204773"/>
    <lineage>
        <taxon>Bacteria</taxon>
        <taxon>Pseudomonadati</taxon>
        <taxon>Pseudomonadota</taxon>
        <taxon>Betaproteobacteria</taxon>
        <taxon>Burkholderiales</taxon>
        <taxon>Oxalobacteraceae</taxon>
        <taxon>Herminiimonas</taxon>
    </lineage>
</organism>
<evidence type="ECO:0000256" key="2">
    <source>
        <dbReference type="PIRNR" id="PIRNR036893"/>
    </source>
</evidence>
<evidence type="ECO:0000256" key="1">
    <source>
        <dbReference type="ARBA" id="ARBA00006889"/>
    </source>
</evidence>
<dbReference type="InterPro" id="IPR022272">
    <property type="entry name" value="Lipocalin_CS"/>
</dbReference>
<sequence length="178" mass="20152">MKKLFILAALVCGSFSSHVWAQEVRPVAQVDLARYVGKWYEIARFPNGFQKGCVANVSAQYNKREDGEIDVINRCREADGKQEEAIGRARVADTVSNAKLKVRFAPDWLSWLSFVWADYWIIDLAPDYSIAAVGEASREYLWILARTPTIPTSEYEAVVNRITAQGFDTSKLVKTRQD</sequence>
<name>A4GAI0_HERAR</name>
<dbReference type="InterPro" id="IPR022271">
    <property type="entry name" value="Lipocalin_ApoD"/>
</dbReference>
<dbReference type="Gene3D" id="2.40.128.20">
    <property type="match status" value="1"/>
</dbReference>
<comment type="function">
    <text evidence="2">Involved in the storage or transport of lipids necessary for membrane maintenance under stressful conditions. Displays a binding preference for lysophospholipids.</text>
</comment>
<keyword evidence="2" id="KW-0998">Cell outer membrane</keyword>
<feature type="domain" description="Lipocalin/cytosolic fatty-acid binding" evidence="3">
    <location>
        <begin position="30"/>
        <end position="177"/>
    </location>
</feature>
<comment type="subunit">
    <text evidence="2">Homodimer.</text>
</comment>